<dbReference type="Pfam" id="PF12874">
    <property type="entry name" value="zf-met"/>
    <property type="match status" value="1"/>
</dbReference>
<dbReference type="PANTHER" id="PTHR38846:SF1">
    <property type="entry name" value="C3H1-TYPE DOMAIN-CONTAINING PROTEIN"/>
    <property type="match status" value="1"/>
</dbReference>
<accession>A0AAJ0FCX6</accession>
<keyword evidence="4" id="KW-1185">Reference proteome</keyword>
<name>A0AAJ0FCX6_9PEZI</name>
<keyword evidence="1" id="KW-0862">Zinc</keyword>
<dbReference type="RefSeq" id="XP_060280249.1">
    <property type="nucleotide sequence ID" value="XM_060431878.1"/>
</dbReference>
<dbReference type="InterPro" id="IPR013087">
    <property type="entry name" value="Znf_C2H2_type"/>
</dbReference>
<feature type="domain" description="C2H2-type" evidence="2">
    <location>
        <begin position="3"/>
        <end position="33"/>
    </location>
</feature>
<keyword evidence="1" id="KW-0863">Zinc-finger</keyword>
<dbReference type="SUPFAM" id="SSF57667">
    <property type="entry name" value="beta-beta-alpha zinc fingers"/>
    <property type="match status" value="1"/>
</dbReference>
<organism evidence="3 4">
    <name type="scientific">Phialemonium atrogriseum</name>
    <dbReference type="NCBI Taxonomy" id="1093897"/>
    <lineage>
        <taxon>Eukaryota</taxon>
        <taxon>Fungi</taxon>
        <taxon>Dikarya</taxon>
        <taxon>Ascomycota</taxon>
        <taxon>Pezizomycotina</taxon>
        <taxon>Sordariomycetes</taxon>
        <taxon>Sordariomycetidae</taxon>
        <taxon>Cephalothecales</taxon>
        <taxon>Cephalothecaceae</taxon>
        <taxon>Phialemonium</taxon>
    </lineage>
</organism>
<dbReference type="PANTHER" id="PTHR38846">
    <property type="entry name" value="C3H1-TYPE DOMAIN-CONTAINING PROTEIN"/>
    <property type="match status" value="1"/>
</dbReference>
<evidence type="ECO:0000313" key="3">
    <source>
        <dbReference type="EMBL" id="KAK1764036.1"/>
    </source>
</evidence>
<dbReference type="GeneID" id="85315065"/>
<gene>
    <name evidence="3" type="ORF">QBC33DRAFT_596391</name>
</gene>
<reference evidence="3" key="1">
    <citation type="submission" date="2023-06" db="EMBL/GenBank/DDBJ databases">
        <title>Genome-scale phylogeny and comparative genomics of the fungal order Sordariales.</title>
        <authorList>
            <consortium name="Lawrence Berkeley National Laboratory"/>
            <person name="Hensen N."/>
            <person name="Bonometti L."/>
            <person name="Westerberg I."/>
            <person name="Brannstrom I.O."/>
            <person name="Guillou S."/>
            <person name="Cros-Aarteil S."/>
            <person name="Calhoun S."/>
            <person name="Haridas S."/>
            <person name="Kuo A."/>
            <person name="Mondo S."/>
            <person name="Pangilinan J."/>
            <person name="Riley R."/>
            <person name="Labutti K."/>
            <person name="Andreopoulos B."/>
            <person name="Lipzen A."/>
            <person name="Chen C."/>
            <person name="Yanf M."/>
            <person name="Daum C."/>
            <person name="Ng V."/>
            <person name="Clum A."/>
            <person name="Steindorff A."/>
            <person name="Ohm R."/>
            <person name="Martin F."/>
            <person name="Silar P."/>
            <person name="Natvig D."/>
            <person name="Lalanne C."/>
            <person name="Gautier V."/>
            <person name="Ament-Velasquez S.L."/>
            <person name="Kruys A."/>
            <person name="Hutchinson M.I."/>
            <person name="Powell A.J."/>
            <person name="Barry K."/>
            <person name="Miller A.N."/>
            <person name="Grigoriev I.V."/>
            <person name="Debuchy R."/>
            <person name="Gladieux P."/>
            <person name="Thoren M.H."/>
            <person name="Johannesson H."/>
        </authorList>
    </citation>
    <scope>NUCLEOTIDE SEQUENCE</scope>
    <source>
        <strain evidence="3">8032-3</strain>
    </source>
</reference>
<comment type="caution">
    <text evidence="3">The sequence shown here is derived from an EMBL/GenBank/DDBJ whole genome shotgun (WGS) entry which is preliminary data.</text>
</comment>
<dbReference type="EMBL" id="MU839023">
    <property type="protein sequence ID" value="KAK1764036.1"/>
    <property type="molecule type" value="Genomic_DNA"/>
</dbReference>
<dbReference type="Proteomes" id="UP001244011">
    <property type="component" value="Unassembled WGS sequence"/>
</dbReference>
<dbReference type="AlphaFoldDB" id="A0AAJ0FCX6"/>
<dbReference type="InterPro" id="IPR036236">
    <property type="entry name" value="Znf_C2H2_sf"/>
</dbReference>
<dbReference type="GO" id="GO:0008270">
    <property type="term" value="F:zinc ion binding"/>
    <property type="evidence" value="ECO:0007669"/>
    <property type="project" value="UniProtKB-KW"/>
</dbReference>
<evidence type="ECO:0000259" key="2">
    <source>
        <dbReference type="PROSITE" id="PS50157"/>
    </source>
</evidence>
<proteinExistence type="predicted"/>
<keyword evidence="1" id="KW-0479">Metal-binding</keyword>
<protein>
    <recommendedName>
        <fullName evidence="2">C2H2-type domain-containing protein</fullName>
    </recommendedName>
</protein>
<evidence type="ECO:0000256" key="1">
    <source>
        <dbReference type="PROSITE-ProRule" id="PRU00042"/>
    </source>
</evidence>
<evidence type="ECO:0000313" key="4">
    <source>
        <dbReference type="Proteomes" id="UP001244011"/>
    </source>
</evidence>
<sequence length="222" mass="25927">MTPFCKPCNKSFKQEADLRRHLRYSPLHQSRCETCDRIFSRDGLQQHLQTARVHLTGMSATETPLDKFFLSFPSFAYDPFLPPATSYSRLQRHMGWRRESEGSGEAWHQYQRALEEEVKVWFGKEDDLNSWHTLCGTIGIKQLPPTIAACRSVVRNTHVNIVDLIEWGRRGSGERGVRVFRSQEALWEYTTKERKVFPQSSVRNDDGETNVVLRHLLRHLRL</sequence>
<dbReference type="Gene3D" id="3.30.160.60">
    <property type="entry name" value="Classic Zinc Finger"/>
    <property type="match status" value="1"/>
</dbReference>
<dbReference type="PROSITE" id="PS50157">
    <property type="entry name" value="ZINC_FINGER_C2H2_2"/>
    <property type="match status" value="1"/>
</dbReference>